<dbReference type="WBParaSite" id="HPLM_0002151701-mRNA-1">
    <property type="protein sequence ID" value="HPLM_0002151701-mRNA-1"/>
    <property type="gene ID" value="HPLM_0002151701"/>
</dbReference>
<reference evidence="4" key="1">
    <citation type="submission" date="2017-02" db="UniProtKB">
        <authorList>
            <consortium name="WormBaseParasite"/>
        </authorList>
    </citation>
    <scope>IDENTIFICATION</scope>
</reference>
<evidence type="ECO:0000313" key="2">
    <source>
        <dbReference type="EMBL" id="VDO90340.1"/>
    </source>
</evidence>
<gene>
    <name evidence="2" type="ORF">HPLM_LOCUS21506</name>
</gene>
<evidence type="ECO:0000256" key="1">
    <source>
        <dbReference type="SAM" id="MobiDB-lite"/>
    </source>
</evidence>
<keyword evidence="3" id="KW-1185">Reference proteome</keyword>
<sequence length="114" mass="12419">MSLLWSTAVTDIAHFRTAKNTDIGRLKMSPLTHVEPATVNDGSIIPHGSDEWIARDDVFGDGTGISMHTLQALFKASRQLVIPRPQKSFNALDLTPLDSDHPQEPDQIETAASG</sequence>
<feature type="region of interest" description="Disordered" evidence="1">
    <location>
        <begin position="92"/>
        <end position="114"/>
    </location>
</feature>
<protein>
    <submittedName>
        <fullName evidence="4">Transposase</fullName>
    </submittedName>
</protein>
<proteinExistence type="predicted"/>
<organism evidence="4">
    <name type="scientific">Haemonchus placei</name>
    <name type="common">Barber's pole worm</name>
    <dbReference type="NCBI Taxonomy" id="6290"/>
    <lineage>
        <taxon>Eukaryota</taxon>
        <taxon>Metazoa</taxon>
        <taxon>Ecdysozoa</taxon>
        <taxon>Nematoda</taxon>
        <taxon>Chromadorea</taxon>
        <taxon>Rhabditida</taxon>
        <taxon>Rhabditina</taxon>
        <taxon>Rhabditomorpha</taxon>
        <taxon>Strongyloidea</taxon>
        <taxon>Trichostrongylidae</taxon>
        <taxon>Haemonchus</taxon>
    </lineage>
</organism>
<dbReference type="Proteomes" id="UP000268014">
    <property type="component" value="Unassembled WGS sequence"/>
</dbReference>
<dbReference type="AlphaFoldDB" id="A0A0N4XAX2"/>
<evidence type="ECO:0000313" key="3">
    <source>
        <dbReference type="Proteomes" id="UP000268014"/>
    </source>
</evidence>
<accession>A0A0N4XAX2</accession>
<reference evidence="2 3" key="2">
    <citation type="submission" date="2018-11" db="EMBL/GenBank/DDBJ databases">
        <authorList>
            <consortium name="Pathogen Informatics"/>
        </authorList>
    </citation>
    <scope>NUCLEOTIDE SEQUENCE [LARGE SCALE GENOMIC DNA]</scope>
    <source>
        <strain evidence="2 3">MHpl1</strain>
    </source>
</reference>
<dbReference type="EMBL" id="UZAF01023535">
    <property type="protein sequence ID" value="VDO90340.1"/>
    <property type="molecule type" value="Genomic_DNA"/>
</dbReference>
<name>A0A0N4XAX2_HAEPC</name>
<evidence type="ECO:0000313" key="4">
    <source>
        <dbReference type="WBParaSite" id="HPLM_0002151701-mRNA-1"/>
    </source>
</evidence>